<keyword evidence="3" id="KW-1185">Reference proteome</keyword>
<sequence>MNDRTGPAVTDVDDLAATRAEPLPEERAAQTPDEDRRAEAEAILRESEERVAGAAGGATPADAADEHRRSEETT</sequence>
<feature type="compositionally biased region" description="Basic and acidic residues" evidence="1">
    <location>
        <begin position="22"/>
        <end position="51"/>
    </location>
</feature>
<dbReference type="RefSeq" id="WP_169385432.1">
    <property type="nucleotide sequence ID" value="NZ_JAAXLA010000109.1"/>
</dbReference>
<dbReference type="EMBL" id="JAAXLA010000109">
    <property type="protein sequence ID" value="NMI01926.1"/>
    <property type="molecule type" value="Genomic_DNA"/>
</dbReference>
<evidence type="ECO:0000313" key="3">
    <source>
        <dbReference type="Proteomes" id="UP000820669"/>
    </source>
</evidence>
<name>A0ABX1SLI9_9PSEU</name>
<evidence type="ECO:0008006" key="4">
    <source>
        <dbReference type="Google" id="ProtNLM"/>
    </source>
</evidence>
<organism evidence="2 3">
    <name type="scientific">Pseudonocardia acidicola</name>
    <dbReference type="NCBI Taxonomy" id="2724939"/>
    <lineage>
        <taxon>Bacteria</taxon>
        <taxon>Bacillati</taxon>
        <taxon>Actinomycetota</taxon>
        <taxon>Actinomycetes</taxon>
        <taxon>Pseudonocardiales</taxon>
        <taxon>Pseudonocardiaceae</taxon>
        <taxon>Pseudonocardia</taxon>
    </lineage>
</organism>
<proteinExistence type="predicted"/>
<reference evidence="2 3" key="1">
    <citation type="submission" date="2020-04" db="EMBL/GenBank/DDBJ databases">
        <authorList>
            <person name="Klaysubun C."/>
            <person name="Duangmal K."/>
            <person name="Lipun K."/>
        </authorList>
    </citation>
    <scope>NUCLEOTIDE SEQUENCE [LARGE SCALE GENOMIC DNA]</scope>
    <source>
        <strain evidence="2 3">K10HN5</strain>
    </source>
</reference>
<accession>A0ABX1SLI9</accession>
<dbReference type="Proteomes" id="UP000820669">
    <property type="component" value="Unassembled WGS sequence"/>
</dbReference>
<evidence type="ECO:0000313" key="2">
    <source>
        <dbReference type="EMBL" id="NMI01926.1"/>
    </source>
</evidence>
<evidence type="ECO:0000256" key="1">
    <source>
        <dbReference type="SAM" id="MobiDB-lite"/>
    </source>
</evidence>
<comment type="caution">
    <text evidence="2">The sequence shown here is derived from an EMBL/GenBank/DDBJ whole genome shotgun (WGS) entry which is preliminary data.</text>
</comment>
<feature type="region of interest" description="Disordered" evidence="1">
    <location>
        <begin position="1"/>
        <end position="74"/>
    </location>
</feature>
<feature type="compositionally biased region" description="Basic and acidic residues" evidence="1">
    <location>
        <begin position="64"/>
        <end position="74"/>
    </location>
</feature>
<gene>
    <name evidence="2" type="ORF">HF526_32205</name>
</gene>
<protein>
    <recommendedName>
        <fullName evidence="4">Nucleotide exchange factor GrpE</fullName>
    </recommendedName>
</protein>